<dbReference type="AlphaFoldDB" id="A0ABD6AG26"/>
<accession>A0ABD6AG26</accession>
<feature type="region of interest" description="Disordered" evidence="1">
    <location>
        <begin position="1"/>
        <end position="94"/>
    </location>
</feature>
<dbReference type="Proteomes" id="UP001596547">
    <property type="component" value="Unassembled WGS sequence"/>
</dbReference>
<dbReference type="Pfam" id="PF26492">
    <property type="entry name" value="DUF8160"/>
    <property type="match status" value="1"/>
</dbReference>
<gene>
    <name evidence="3" type="ORF">ACFQPE_20935</name>
</gene>
<comment type="caution">
    <text evidence="3">The sequence shown here is derived from an EMBL/GenBank/DDBJ whole genome shotgun (WGS) entry which is preliminary data.</text>
</comment>
<keyword evidence="4" id="KW-1185">Reference proteome</keyword>
<protein>
    <recommendedName>
        <fullName evidence="2">DUF8160 domain-containing protein</fullName>
    </recommendedName>
</protein>
<organism evidence="3 4">
    <name type="scientific">Halomarina halobia</name>
    <dbReference type="NCBI Taxonomy" id="3033386"/>
    <lineage>
        <taxon>Archaea</taxon>
        <taxon>Methanobacteriati</taxon>
        <taxon>Methanobacteriota</taxon>
        <taxon>Stenosarchaea group</taxon>
        <taxon>Halobacteria</taxon>
        <taxon>Halobacteriales</taxon>
        <taxon>Natronomonadaceae</taxon>
        <taxon>Halomarina</taxon>
    </lineage>
</organism>
<feature type="domain" description="DUF8160" evidence="2">
    <location>
        <begin position="34"/>
        <end position="161"/>
    </location>
</feature>
<evidence type="ECO:0000313" key="4">
    <source>
        <dbReference type="Proteomes" id="UP001596547"/>
    </source>
</evidence>
<evidence type="ECO:0000259" key="2">
    <source>
        <dbReference type="Pfam" id="PF26492"/>
    </source>
</evidence>
<dbReference type="InterPro" id="IPR058474">
    <property type="entry name" value="DUF8160"/>
</dbReference>
<reference evidence="3 4" key="1">
    <citation type="journal article" date="2019" name="Int. J. Syst. Evol. Microbiol.">
        <title>The Global Catalogue of Microorganisms (GCM) 10K type strain sequencing project: providing services to taxonomists for standard genome sequencing and annotation.</title>
        <authorList>
            <consortium name="The Broad Institute Genomics Platform"/>
            <consortium name="The Broad Institute Genome Sequencing Center for Infectious Disease"/>
            <person name="Wu L."/>
            <person name="Ma J."/>
        </authorList>
    </citation>
    <scope>NUCLEOTIDE SEQUENCE [LARGE SCALE GENOMIC DNA]</scope>
    <source>
        <strain evidence="3 4">PSR21</strain>
    </source>
</reference>
<feature type="compositionally biased region" description="Basic and acidic residues" evidence="1">
    <location>
        <begin position="1"/>
        <end position="29"/>
    </location>
</feature>
<sequence length="161" mass="18345">MDAYGERGRREWPESQRSHEVREADRGKESSSTSDDTDGRTDVGRNAGDVGGENADRDGEGDAGRDHRSSDADERRDDRSDDESAARSSVKTERVGTYMYLPESQKRELDRIYGTLKVAYEYEFDEEFEKNRHFFPLVVKHGFEALDSADARTVDSLLRDL</sequence>
<evidence type="ECO:0000313" key="3">
    <source>
        <dbReference type="EMBL" id="MFC7319238.1"/>
    </source>
</evidence>
<name>A0ABD6AG26_9EURY</name>
<feature type="compositionally biased region" description="Basic and acidic residues" evidence="1">
    <location>
        <begin position="54"/>
        <end position="94"/>
    </location>
</feature>
<dbReference type="GeneID" id="79317975"/>
<dbReference type="EMBL" id="JBHTBF010000004">
    <property type="protein sequence ID" value="MFC7319238.1"/>
    <property type="molecule type" value="Genomic_DNA"/>
</dbReference>
<dbReference type="RefSeq" id="WP_276306835.1">
    <property type="nucleotide sequence ID" value="NZ_CP119994.1"/>
</dbReference>
<evidence type="ECO:0000256" key="1">
    <source>
        <dbReference type="SAM" id="MobiDB-lite"/>
    </source>
</evidence>
<proteinExistence type="predicted"/>